<evidence type="ECO:0008006" key="4">
    <source>
        <dbReference type="Google" id="ProtNLM"/>
    </source>
</evidence>
<evidence type="ECO:0000313" key="3">
    <source>
        <dbReference type="Proteomes" id="UP000324550"/>
    </source>
</evidence>
<reference evidence="2 3" key="1">
    <citation type="submission" date="2019-08" db="EMBL/GenBank/DDBJ databases">
        <title>Formosa sediminis sp. nov., isolated from marine sediment.</title>
        <authorList>
            <person name="Cao W.R."/>
        </authorList>
    </citation>
    <scope>NUCLEOTIDE SEQUENCE [LARGE SCALE GENOMIC DNA]</scope>
    <source>
        <strain evidence="2 3">1494</strain>
    </source>
</reference>
<accession>A0A5D0GFR7</accession>
<protein>
    <recommendedName>
        <fullName evidence="4">NodB homology domain-containing protein</fullName>
    </recommendedName>
</protein>
<sequence length="533" mass="61488">MIASVQLISNSKNKVALVTEQLDFKCHIVLYKVEALNTFSRFDIEITFQERIQLFRNHDYTWVPIDRNRIANWYAPKIISLENGAIVQANRSVGIWEVDKNKPHVLLWRFNPENAQPYTKYSEGEHDKTICQSFTDYDFSNPLALLFPKNKGLEVSRSIHPFSAILCFTDHCDFDTVTNLKAQRLFFKTHGIQMTKGFFLNQFSKRTDNASFETDAEELLAWKADGHELAYHSLSQSIKSGDLALSDFKNFEPPVDDLVTWIDHGYQPYNLSLFEASGMEQETYADVLKEKGIRILWNYIDSGTNTQGVLNQISPEQFTLKAYIKGIKGFGVFKFLSLLIKNILFYFVNSPKQTALYKEMAANFKKKRFVKLLGNLMVLLQIFIPILVFYKKKKQAVYPLAKFTPLFFKHQIKNTEFMIFQTLEMVDLKYGLNKRSVDSFIKESGVCIAHTYFSVPLAYHHGKLLAEEGIDSQVTENFSYLGEKISKKAIWNPTLNQLVSYMGHIEDLVFNINQEGQIYITTSNNLITRPVSL</sequence>
<dbReference type="Proteomes" id="UP000324550">
    <property type="component" value="Unassembled WGS sequence"/>
</dbReference>
<keyword evidence="1" id="KW-0472">Membrane</keyword>
<keyword evidence="1" id="KW-1133">Transmembrane helix</keyword>
<feature type="transmembrane region" description="Helical" evidence="1">
    <location>
        <begin position="329"/>
        <end position="348"/>
    </location>
</feature>
<evidence type="ECO:0000313" key="2">
    <source>
        <dbReference type="EMBL" id="TYA56647.1"/>
    </source>
</evidence>
<dbReference type="AlphaFoldDB" id="A0A5D0GFR7"/>
<feature type="transmembrane region" description="Helical" evidence="1">
    <location>
        <begin position="369"/>
        <end position="390"/>
    </location>
</feature>
<gene>
    <name evidence="2" type="ORF">FVF61_05785</name>
</gene>
<keyword evidence="3" id="KW-1185">Reference proteome</keyword>
<organism evidence="2 3">
    <name type="scientific">Formosa maritima</name>
    <dbReference type="NCBI Taxonomy" id="2592046"/>
    <lineage>
        <taxon>Bacteria</taxon>
        <taxon>Pseudomonadati</taxon>
        <taxon>Bacteroidota</taxon>
        <taxon>Flavobacteriia</taxon>
        <taxon>Flavobacteriales</taxon>
        <taxon>Flavobacteriaceae</taxon>
        <taxon>Formosa</taxon>
    </lineage>
</organism>
<keyword evidence="1" id="KW-0812">Transmembrane</keyword>
<comment type="caution">
    <text evidence="2">The sequence shown here is derived from an EMBL/GenBank/DDBJ whole genome shotgun (WGS) entry which is preliminary data.</text>
</comment>
<dbReference type="RefSeq" id="WP_148454296.1">
    <property type="nucleotide sequence ID" value="NZ_VSFC01000030.1"/>
</dbReference>
<evidence type="ECO:0000256" key="1">
    <source>
        <dbReference type="SAM" id="Phobius"/>
    </source>
</evidence>
<dbReference type="EMBL" id="VSFC01000030">
    <property type="protein sequence ID" value="TYA56647.1"/>
    <property type="molecule type" value="Genomic_DNA"/>
</dbReference>
<proteinExistence type="predicted"/>
<name>A0A5D0GFR7_9FLAO</name>
<dbReference type="OrthoDB" id="1290266at2"/>